<name>A0A8T3AU77_DENNO</name>
<evidence type="ECO:0000313" key="1">
    <source>
        <dbReference type="EMBL" id="KAI0499690.1"/>
    </source>
</evidence>
<organism evidence="1 2">
    <name type="scientific">Dendrobium nobile</name>
    <name type="common">Orchid</name>
    <dbReference type="NCBI Taxonomy" id="94219"/>
    <lineage>
        <taxon>Eukaryota</taxon>
        <taxon>Viridiplantae</taxon>
        <taxon>Streptophyta</taxon>
        <taxon>Embryophyta</taxon>
        <taxon>Tracheophyta</taxon>
        <taxon>Spermatophyta</taxon>
        <taxon>Magnoliopsida</taxon>
        <taxon>Liliopsida</taxon>
        <taxon>Asparagales</taxon>
        <taxon>Orchidaceae</taxon>
        <taxon>Epidendroideae</taxon>
        <taxon>Malaxideae</taxon>
        <taxon>Dendrobiinae</taxon>
        <taxon>Dendrobium</taxon>
    </lineage>
</organism>
<dbReference type="AlphaFoldDB" id="A0A8T3AU77"/>
<sequence length="85" mass="10051">MENLNMLFIDLEKAYDKFSREMPWRVLEKKQAYNVYIQVIKGIYTGAIACIQIMEVNPILSLFSWITLNIIFKPISFCFSHGYSY</sequence>
<protein>
    <submittedName>
        <fullName evidence="1">Uncharacterized protein</fullName>
    </submittedName>
</protein>
<dbReference type="Proteomes" id="UP000829196">
    <property type="component" value="Unassembled WGS sequence"/>
</dbReference>
<dbReference type="EMBL" id="JAGYWB010000013">
    <property type="protein sequence ID" value="KAI0499690.1"/>
    <property type="molecule type" value="Genomic_DNA"/>
</dbReference>
<comment type="caution">
    <text evidence="1">The sequence shown here is derived from an EMBL/GenBank/DDBJ whole genome shotgun (WGS) entry which is preliminary data.</text>
</comment>
<keyword evidence="2" id="KW-1185">Reference proteome</keyword>
<evidence type="ECO:0000313" key="2">
    <source>
        <dbReference type="Proteomes" id="UP000829196"/>
    </source>
</evidence>
<reference evidence="1" key="1">
    <citation type="journal article" date="2022" name="Front. Genet.">
        <title>Chromosome-Scale Assembly of the Dendrobium nobile Genome Provides Insights Into the Molecular Mechanism of the Biosynthesis of the Medicinal Active Ingredient of Dendrobium.</title>
        <authorList>
            <person name="Xu Q."/>
            <person name="Niu S.-C."/>
            <person name="Li K.-L."/>
            <person name="Zheng P.-J."/>
            <person name="Zhang X.-J."/>
            <person name="Jia Y."/>
            <person name="Liu Y."/>
            <person name="Niu Y.-X."/>
            <person name="Yu L.-H."/>
            <person name="Chen D.-F."/>
            <person name="Zhang G.-Q."/>
        </authorList>
    </citation>
    <scope>NUCLEOTIDE SEQUENCE</scope>
    <source>
        <tissue evidence="1">Leaf</tissue>
    </source>
</reference>
<proteinExistence type="predicted"/>
<accession>A0A8T3AU77</accession>
<gene>
    <name evidence="1" type="ORF">KFK09_017898</name>
</gene>